<dbReference type="Proteomes" id="UP000320055">
    <property type="component" value="Unassembled WGS sequence"/>
</dbReference>
<accession>A0A563VK57</accession>
<reference evidence="1 2" key="1">
    <citation type="submission" date="2019-01" db="EMBL/GenBank/DDBJ databases">
        <authorList>
            <person name="Brito A."/>
        </authorList>
    </citation>
    <scope>NUCLEOTIDE SEQUENCE [LARGE SCALE GENOMIC DNA]</scope>
    <source>
        <strain evidence="1">1</strain>
    </source>
</reference>
<name>A0A563VK57_9CYAN</name>
<proteinExistence type="predicted"/>
<gene>
    <name evidence="1" type="ORF">H1P_1210005</name>
</gene>
<sequence length="47" mass="5386">MIGILLPMFNNVRKLIGTTIVTSHSQYSTNHLILQIKQILIIPVQRQ</sequence>
<protein>
    <submittedName>
        <fullName evidence="1">Uncharacterized protein</fullName>
    </submittedName>
</protein>
<keyword evidence="2" id="KW-1185">Reference proteome</keyword>
<organism evidence="1 2">
    <name type="scientific">Hyella patelloides LEGE 07179</name>
    <dbReference type="NCBI Taxonomy" id="945734"/>
    <lineage>
        <taxon>Bacteria</taxon>
        <taxon>Bacillati</taxon>
        <taxon>Cyanobacteriota</taxon>
        <taxon>Cyanophyceae</taxon>
        <taxon>Pleurocapsales</taxon>
        <taxon>Hyellaceae</taxon>
        <taxon>Hyella</taxon>
    </lineage>
</organism>
<evidence type="ECO:0000313" key="2">
    <source>
        <dbReference type="Proteomes" id="UP000320055"/>
    </source>
</evidence>
<dbReference type="AlphaFoldDB" id="A0A563VK57"/>
<evidence type="ECO:0000313" key="1">
    <source>
        <dbReference type="EMBL" id="VEP11814.1"/>
    </source>
</evidence>
<dbReference type="EMBL" id="CAACVJ010000026">
    <property type="protein sequence ID" value="VEP11814.1"/>
    <property type="molecule type" value="Genomic_DNA"/>
</dbReference>